<accession>A0A173GDE3</accession>
<dbReference type="EMBL" id="KU886223">
    <property type="protein sequence ID" value="ANH51630.1"/>
    <property type="molecule type" value="Genomic_DNA"/>
</dbReference>
<dbReference type="Proteomes" id="UP000222975">
    <property type="component" value="Segment"/>
</dbReference>
<evidence type="ECO:0000313" key="1">
    <source>
        <dbReference type="EMBL" id="ANH51630.1"/>
    </source>
</evidence>
<name>A0A173GDE3_9CAUD</name>
<sequence>MNKDILEVQQMLIGGGFNVGKAGADGLYGPSTREALRQCIAKATTGGAASPTTPIVSTGDSYDLAWSAKVTPEFCRKVEHMAQALLLPADGANNFMACMAFETGETFSPSIQNGAGAPYYGLIQFGADAAIDLKTTTDALRKMSAFDQLDYVYEFFRPYAGKLKTLSDIYMRILWPRAVGQPESYELWNKVSRPTTYLQNRGLDIDKNGSITKAEAAQMVTAKLTRGMQPQFRRKLT</sequence>
<gene>
    <name evidence="1" type="ORF">SIMMY50_168</name>
</gene>
<reference evidence="2" key="1">
    <citation type="submission" date="2016-03" db="EMBL/GenBank/DDBJ databases">
        <authorList>
            <person name="Sharma R."/>
            <person name="Simister A.R."/>
            <person name="Berg J.A."/>
            <person name="Jensen G.L."/>
            <person name="Keele B.R."/>
            <person name="Ward M.E.H."/>
            <person name="Breakwell D.P."/>
            <person name="Hope S."/>
            <person name="Grose J.H."/>
        </authorList>
    </citation>
    <scope>NUCLEOTIDE SEQUENCE [LARGE SCALE GENOMIC DNA]</scope>
</reference>
<keyword evidence="2" id="KW-1185">Reference proteome</keyword>
<protein>
    <submittedName>
        <fullName evidence="1">Putative transglycosylase</fullName>
    </submittedName>
</protein>
<evidence type="ECO:0000313" key="2">
    <source>
        <dbReference type="Proteomes" id="UP000222975"/>
    </source>
</evidence>
<organism evidence="1 2">
    <name type="scientific">Erwinia phage vB_EamM_Simmy50</name>
    <dbReference type="NCBI Taxonomy" id="1815988"/>
    <lineage>
        <taxon>Viruses</taxon>
        <taxon>Duplodnaviria</taxon>
        <taxon>Heunggongvirae</taxon>
        <taxon>Uroviricota</taxon>
        <taxon>Caudoviricetes</taxon>
        <taxon>Chimalliviridae</taxon>
        <taxon>Agricanvirus</taxon>
        <taxon>Agricanvirus simmy50</taxon>
    </lineage>
</organism>
<proteinExistence type="predicted"/>